<dbReference type="GO" id="GO:0019380">
    <property type="term" value="P:3-phenylpropionate catabolic process"/>
    <property type="evidence" value="ECO:0007669"/>
    <property type="project" value="TreeGrafter"/>
</dbReference>
<dbReference type="NCBIfam" id="NF042947">
    <property type="entry name" value="3PPDioc_HcaF"/>
    <property type="match status" value="1"/>
</dbReference>
<dbReference type="RefSeq" id="WP_060240924.1">
    <property type="nucleotide sequence ID" value="NZ_LPJR01000025.1"/>
</dbReference>
<dbReference type="NCBIfam" id="NF007479">
    <property type="entry name" value="PRK10069.1"/>
    <property type="match status" value="1"/>
</dbReference>
<dbReference type="CDD" id="cd00667">
    <property type="entry name" value="ring_hydroxylating_dioxygenases_beta"/>
    <property type="match status" value="1"/>
</dbReference>
<dbReference type="InterPro" id="IPR000391">
    <property type="entry name" value="Rng_hydr_dOase-bsu"/>
</dbReference>
<sequence length="180" mass="21162">MSDAATIERAPVTLALHHDITQFLYREAEYLDAWRFRDWLALLSDDVRYTMRTTVNAQTRDRRKGVQPPTTWIFNDTKAQLERRIARLETGMAWAEEPPSRTRHLLANVRIEPADAHGEYDVRVNYLLYRSQKERDETFYVGARRDRVRRADEADGWQVCLREIVLDQAVLSSHNLSVLF</sequence>
<dbReference type="Pfam" id="PF00866">
    <property type="entry name" value="Ring_hydroxyl_B"/>
    <property type="match status" value="1"/>
</dbReference>
<evidence type="ECO:0000313" key="3">
    <source>
        <dbReference type="EMBL" id="KWF30734.1"/>
    </source>
</evidence>
<evidence type="ECO:0000313" key="4">
    <source>
        <dbReference type="Proteomes" id="UP000062912"/>
    </source>
</evidence>
<evidence type="ECO:0000256" key="2">
    <source>
        <dbReference type="ARBA" id="ARBA00023002"/>
    </source>
</evidence>
<dbReference type="AlphaFoldDB" id="A0A132EIY1"/>
<gene>
    <name evidence="3" type="ORF">WT56_11970</name>
</gene>
<dbReference type="SUPFAM" id="SSF54427">
    <property type="entry name" value="NTF2-like"/>
    <property type="match status" value="1"/>
</dbReference>
<accession>A0A132EIY1</accession>
<dbReference type="EMBL" id="LPJR01000025">
    <property type="protein sequence ID" value="KWF30734.1"/>
    <property type="molecule type" value="Genomic_DNA"/>
</dbReference>
<dbReference type="InterPro" id="IPR032710">
    <property type="entry name" value="NTF2-like_dom_sf"/>
</dbReference>
<comment type="caution">
    <text evidence="3">The sequence shown here is derived from an EMBL/GenBank/DDBJ whole genome shotgun (WGS) entry which is preliminary data.</text>
</comment>
<dbReference type="Gene3D" id="3.10.450.50">
    <property type="match status" value="1"/>
</dbReference>
<evidence type="ECO:0000256" key="1">
    <source>
        <dbReference type="ARBA" id="ARBA00009570"/>
    </source>
</evidence>
<dbReference type="InterPro" id="IPR054881">
    <property type="entry name" value="3PPDioc_HcaF"/>
</dbReference>
<proteinExistence type="inferred from homology"/>
<dbReference type="OrthoDB" id="7062869at2"/>
<reference evidence="3 4" key="1">
    <citation type="submission" date="2015-11" db="EMBL/GenBank/DDBJ databases">
        <title>Expanding the genomic diversity of Burkholderia species for the development of highly accurate diagnostics.</title>
        <authorList>
            <person name="Sahl J."/>
            <person name="Keim P."/>
            <person name="Wagner D."/>
        </authorList>
    </citation>
    <scope>NUCLEOTIDE SEQUENCE [LARGE SCALE GENOMIC DNA]</scope>
    <source>
        <strain evidence="3 4">MSMB368WGS</strain>
    </source>
</reference>
<keyword evidence="3" id="KW-0223">Dioxygenase</keyword>
<dbReference type="Proteomes" id="UP000062912">
    <property type="component" value="Unassembled WGS sequence"/>
</dbReference>
<name>A0A132EIY1_9BURK</name>
<organism evidence="3 4">
    <name type="scientific">Burkholderia pseudomultivorans</name>
    <dbReference type="NCBI Taxonomy" id="1207504"/>
    <lineage>
        <taxon>Bacteria</taxon>
        <taxon>Pseudomonadati</taxon>
        <taxon>Pseudomonadota</taxon>
        <taxon>Betaproteobacteria</taxon>
        <taxon>Burkholderiales</taxon>
        <taxon>Burkholderiaceae</taxon>
        <taxon>Burkholderia</taxon>
        <taxon>Burkholderia cepacia complex</taxon>
    </lineage>
</organism>
<dbReference type="GO" id="GO:0051213">
    <property type="term" value="F:dioxygenase activity"/>
    <property type="evidence" value="ECO:0007669"/>
    <property type="project" value="UniProtKB-KW"/>
</dbReference>
<dbReference type="PANTHER" id="PTHR41534:SF2">
    <property type="entry name" value="3-PHENYLPROPIONATE_CINNAMIC ACID DIOXYGENASE SUBUNIT BETA"/>
    <property type="match status" value="1"/>
</dbReference>
<protein>
    <submittedName>
        <fullName evidence="3">3-phenylpropionate dioxygenase</fullName>
    </submittedName>
</protein>
<dbReference type="PANTHER" id="PTHR41534">
    <property type="entry name" value="BLR3401 PROTEIN"/>
    <property type="match status" value="1"/>
</dbReference>
<comment type="similarity">
    <text evidence="1">Belongs to the bacterial ring-hydroxylating dioxygenase beta subunit family.</text>
</comment>
<keyword evidence="2" id="KW-0560">Oxidoreductase</keyword>